<dbReference type="HOGENOM" id="CLU_918613_0_0_1"/>
<evidence type="ECO:0000256" key="4">
    <source>
        <dbReference type="ARBA" id="ARBA00023242"/>
    </source>
</evidence>
<dbReference type="PANTHER" id="PTHR31001:SF90">
    <property type="entry name" value="CENTROMERE DNA-BINDING PROTEIN COMPLEX CBF3 SUBUNIT B"/>
    <property type="match status" value="1"/>
</dbReference>
<dbReference type="OrthoDB" id="2283488at2759"/>
<organism evidence="5 6">
    <name type="scientific">Penicillium expansum</name>
    <name type="common">Blue mold rot fungus</name>
    <dbReference type="NCBI Taxonomy" id="27334"/>
    <lineage>
        <taxon>Eukaryota</taxon>
        <taxon>Fungi</taxon>
        <taxon>Dikarya</taxon>
        <taxon>Ascomycota</taxon>
        <taxon>Pezizomycotina</taxon>
        <taxon>Eurotiomycetes</taxon>
        <taxon>Eurotiomycetidae</taxon>
        <taxon>Eurotiales</taxon>
        <taxon>Aspergillaceae</taxon>
        <taxon>Penicillium</taxon>
    </lineage>
</organism>
<dbReference type="Proteomes" id="UP000030143">
    <property type="component" value="Unassembled WGS sequence"/>
</dbReference>
<evidence type="ECO:0000256" key="2">
    <source>
        <dbReference type="ARBA" id="ARBA00023015"/>
    </source>
</evidence>
<protein>
    <recommendedName>
        <fullName evidence="7">Transcription factor, fungi</fullName>
    </recommendedName>
</protein>
<keyword evidence="2" id="KW-0805">Transcription regulation</keyword>
<accession>A0A0A2JVB7</accession>
<dbReference type="EMBL" id="JQFZ01000096">
    <property type="protein sequence ID" value="KGO59407.1"/>
    <property type="molecule type" value="Genomic_DNA"/>
</dbReference>
<sequence>MGMGIRLAQSLDLQNPLASHVGSKEAEICGWLWWMLLHLDFRCSRYLGKPIIVPLRDTTLAIPKDNPSSDPASSELVFHFATITLTVVGKKVAESLTARLDTITTDDSVAQIEHSAEHLTDEITNLYEWKNRIVKTEPFKDLVLVGSVNRPQTHTASEGLKHDDRRMLHQSPTRILQQTLLELQFHDLIIWFHRPFIQFPSLGLVPQRSPGADIHATTALRHALKAIEIVHRRMLNHDAFMGAPMSGRSNWGTLDRLSVTHVDGSLEPSAPREKISLGDVVGTSFERDGEARLEVEGILEMEW</sequence>
<gene>
    <name evidence="5" type="ORF">PEX2_073620</name>
</gene>
<keyword evidence="3" id="KW-0804">Transcription</keyword>
<dbReference type="RefSeq" id="XP_016600603.1">
    <property type="nucleotide sequence ID" value="XM_016744632.1"/>
</dbReference>
<dbReference type="GeneID" id="27680052"/>
<evidence type="ECO:0008006" key="7">
    <source>
        <dbReference type="Google" id="ProtNLM"/>
    </source>
</evidence>
<evidence type="ECO:0000256" key="1">
    <source>
        <dbReference type="ARBA" id="ARBA00004123"/>
    </source>
</evidence>
<proteinExistence type="predicted"/>
<dbReference type="InterPro" id="IPR050613">
    <property type="entry name" value="Sec_Metabolite_Reg"/>
</dbReference>
<keyword evidence="6" id="KW-1185">Reference proteome</keyword>
<evidence type="ECO:0000313" key="6">
    <source>
        <dbReference type="Proteomes" id="UP000030143"/>
    </source>
</evidence>
<dbReference type="VEuPathDB" id="FungiDB:PEXP_076040"/>
<dbReference type="AlphaFoldDB" id="A0A0A2JVB7"/>
<comment type="subcellular location">
    <subcellularLocation>
        <location evidence="1">Nucleus</location>
    </subcellularLocation>
</comment>
<dbReference type="PhylomeDB" id="A0A0A2JVB7"/>
<evidence type="ECO:0000313" key="5">
    <source>
        <dbReference type="EMBL" id="KGO59407.1"/>
    </source>
</evidence>
<name>A0A0A2JVB7_PENEN</name>
<comment type="caution">
    <text evidence="5">The sequence shown here is derived from an EMBL/GenBank/DDBJ whole genome shotgun (WGS) entry which is preliminary data.</text>
</comment>
<reference evidence="5 6" key="1">
    <citation type="journal article" date="2015" name="Mol. Plant Microbe Interact.">
        <title>Genome, transcriptome, and functional analyses of Penicillium expansum provide new insights into secondary metabolism and pathogenicity.</title>
        <authorList>
            <person name="Ballester A.R."/>
            <person name="Marcet-Houben M."/>
            <person name="Levin E."/>
            <person name="Sela N."/>
            <person name="Selma-Lazaro C."/>
            <person name="Carmona L."/>
            <person name="Wisniewski M."/>
            <person name="Droby S."/>
            <person name="Gonzalez-Candelas L."/>
            <person name="Gabaldon T."/>
        </authorList>
    </citation>
    <scope>NUCLEOTIDE SEQUENCE [LARGE SCALE GENOMIC DNA]</scope>
    <source>
        <strain evidence="5 6">MD-8</strain>
    </source>
</reference>
<dbReference type="GO" id="GO:0005634">
    <property type="term" value="C:nucleus"/>
    <property type="evidence" value="ECO:0007669"/>
    <property type="project" value="UniProtKB-SubCell"/>
</dbReference>
<evidence type="ECO:0000256" key="3">
    <source>
        <dbReference type="ARBA" id="ARBA00023163"/>
    </source>
</evidence>
<dbReference type="CDD" id="cd12148">
    <property type="entry name" value="fungal_TF_MHR"/>
    <property type="match status" value="1"/>
</dbReference>
<keyword evidence="4" id="KW-0539">Nucleus</keyword>
<dbReference type="PANTHER" id="PTHR31001">
    <property type="entry name" value="UNCHARACTERIZED TRANSCRIPTIONAL REGULATORY PROTEIN"/>
    <property type="match status" value="1"/>
</dbReference>